<protein>
    <submittedName>
        <fullName evidence="3">Uncharacterized protein</fullName>
    </submittedName>
</protein>
<dbReference type="RefSeq" id="WP_183802243.1">
    <property type="nucleotide sequence ID" value="NZ_JACIEE010000003.1"/>
</dbReference>
<evidence type="ECO:0000256" key="2">
    <source>
        <dbReference type="SAM" id="SignalP"/>
    </source>
</evidence>
<accession>A0A7W6DBA4</accession>
<organism evidence="3 4">
    <name type="scientific">Mycoplana azooxidifex</name>
    <dbReference type="NCBI Taxonomy" id="1636188"/>
    <lineage>
        <taxon>Bacteria</taxon>
        <taxon>Pseudomonadati</taxon>
        <taxon>Pseudomonadota</taxon>
        <taxon>Alphaproteobacteria</taxon>
        <taxon>Hyphomicrobiales</taxon>
        <taxon>Rhizobiaceae</taxon>
        <taxon>Mycoplana</taxon>
    </lineage>
</organism>
<sequence length="85" mass="9249">MHLRTILVLLAACAIAGSALAAGDALAAPPEQAENAPYQLPVVVHGKTSMRQAMRSGSTFSFKMFRQDGQEKRQPYSYPEPDSNR</sequence>
<feature type="region of interest" description="Disordered" evidence="1">
    <location>
        <begin position="66"/>
        <end position="85"/>
    </location>
</feature>
<reference evidence="3 4" key="1">
    <citation type="submission" date="2020-08" db="EMBL/GenBank/DDBJ databases">
        <title>Genomic Encyclopedia of Type Strains, Phase IV (KMG-IV): sequencing the most valuable type-strain genomes for metagenomic binning, comparative biology and taxonomic classification.</title>
        <authorList>
            <person name="Goeker M."/>
        </authorList>
    </citation>
    <scope>NUCLEOTIDE SEQUENCE [LARGE SCALE GENOMIC DNA]</scope>
    <source>
        <strain evidence="3 4">DSM 100211</strain>
    </source>
</reference>
<comment type="caution">
    <text evidence="3">The sequence shown here is derived from an EMBL/GenBank/DDBJ whole genome shotgun (WGS) entry which is preliminary data.</text>
</comment>
<keyword evidence="2" id="KW-0732">Signal</keyword>
<dbReference type="AlphaFoldDB" id="A0A7W6DBA4"/>
<evidence type="ECO:0000256" key="1">
    <source>
        <dbReference type="SAM" id="MobiDB-lite"/>
    </source>
</evidence>
<gene>
    <name evidence="3" type="ORF">GGQ64_001777</name>
</gene>
<evidence type="ECO:0000313" key="4">
    <source>
        <dbReference type="Proteomes" id="UP000574761"/>
    </source>
</evidence>
<proteinExistence type="predicted"/>
<feature type="chain" id="PRO_5030551344" evidence="2">
    <location>
        <begin position="22"/>
        <end position="85"/>
    </location>
</feature>
<name>A0A7W6DBA4_9HYPH</name>
<keyword evidence="4" id="KW-1185">Reference proteome</keyword>
<feature type="signal peptide" evidence="2">
    <location>
        <begin position="1"/>
        <end position="21"/>
    </location>
</feature>
<dbReference type="Proteomes" id="UP000574761">
    <property type="component" value="Unassembled WGS sequence"/>
</dbReference>
<dbReference type="EMBL" id="JACIEE010000003">
    <property type="protein sequence ID" value="MBB3976588.1"/>
    <property type="molecule type" value="Genomic_DNA"/>
</dbReference>
<evidence type="ECO:0000313" key="3">
    <source>
        <dbReference type="EMBL" id="MBB3976588.1"/>
    </source>
</evidence>